<keyword evidence="4" id="KW-1185">Reference proteome</keyword>
<dbReference type="Proteomes" id="UP000002572">
    <property type="component" value="Chromosome"/>
</dbReference>
<dbReference type="InParanoid" id="E6W4I1"/>
<feature type="transmembrane region" description="Helical" evidence="1">
    <location>
        <begin position="182"/>
        <end position="201"/>
    </location>
</feature>
<feature type="transmembrane region" description="Helical" evidence="1">
    <location>
        <begin position="90"/>
        <end position="110"/>
    </location>
</feature>
<dbReference type="InterPro" id="IPR052372">
    <property type="entry name" value="YpjD/HemX"/>
</dbReference>
<protein>
    <submittedName>
        <fullName evidence="3">Cytochrome c assembly protein</fullName>
    </submittedName>
</protein>
<gene>
    <name evidence="3" type="ordered locus">Selin_2338</name>
</gene>
<evidence type="ECO:0000313" key="3">
    <source>
        <dbReference type="EMBL" id="ADU67054.1"/>
    </source>
</evidence>
<dbReference type="STRING" id="653733.Selin_2338"/>
<dbReference type="OrthoDB" id="9814290at2"/>
<dbReference type="RefSeq" id="WP_013506928.1">
    <property type="nucleotide sequence ID" value="NC_014836.1"/>
</dbReference>
<feature type="transmembrane region" description="Helical" evidence="1">
    <location>
        <begin position="66"/>
        <end position="83"/>
    </location>
</feature>
<dbReference type="KEGG" id="din:Selin_2338"/>
<dbReference type="EMBL" id="CP002432">
    <property type="protein sequence ID" value="ADU67054.1"/>
    <property type="molecule type" value="Genomic_DNA"/>
</dbReference>
<dbReference type="eggNOG" id="COG0755">
    <property type="taxonomic scope" value="Bacteria"/>
</dbReference>
<feature type="domain" description="Cytochrome c assembly protein" evidence="2">
    <location>
        <begin position="64"/>
        <end position="261"/>
    </location>
</feature>
<dbReference type="PANTHER" id="PTHR38034:SF1">
    <property type="entry name" value="INNER MEMBRANE PROTEIN YPJD"/>
    <property type="match status" value="1"/>
</dbReference>
<evidence type="ECO:0000313" key="4">
    <source>
        <dbReference type="Proteomes" id="UP000002572"/>
    </source>
</evidence>
<dbReference type="AlphaFoldDB" id="E6W4I1"/>
<dbReference type="InterPro" id="IPR002541">
    <property type="entry name" value="Cyt_c_assembly"/>
</dbReference>
<name>E6W4I1_DESIS</name>
<organism evidence="3 4">
    <name type="scientific">Desulfurispirillum indicum (strain ATCC BAA-1389 / DSM 22839 / S5)</name>
    <dbReference type="NCBI Taxonomy" id="653733"/>
    <lineage>
        <taxon>Bacteria</taxon>
        <taxon>Pseudomonadati</taxon>
        <taxon>Chrysiogenota</taxon>
        <taxon>Chrysiogenia</taxon>
        <taxon>Chrysiogenales</taxon>
        <taxon>Chrysiogenaceae</taxon>
        <taxon>Desulfurispirillum</taxon>
    </lineage>
</organism>
<dbReference type="GO" id="GO:0020037">
    <property type="term" value="F:heme binding"/>
    <property type="evidence" value="ECO:0007669"/>
    <property type="project" value="InterPro"/>
</dbReference>
<accession>E6W4I1</accession>
<keyword evidence="1" id="KW-0472">Membrane</keyword>
<dbReference type="PANTHER" id="PTHR38034">
    <property type="entry name" value="INNER MEMBRANE PROTEIN YPJD"/>
    <property type="match status" value="1"/>
</dbReference>
<dbReference type="HOGENOM" id="CLU_049710_2_2_0"/>
<proteinExistence type="predicted"/>
<evidence type="ECO:0000256" key="1">
    <source>
        <dbReference type="SAM" id="Phobius"/>
    </source>
</evidence>
<feature type="transmembrane region" description="Helical" evidence="1">
    <location>
        <begin position="6"/>
        <end position="24"/>
    </location>
</feature>
<reference evidence="3 4" key="1">
    <citation type="submission" date="2010-12" db="EMBL/GenBank/DDBJ databases">
        <title>Complete sequence of Desulfurispirillum indicum S5.</title>
        <authorList>
            <consortium name="US DOE Joint Genome Institute"/>
            <person name="Lucas S."/>
            <person name="Copeland A."/>
            <person name="Lapidus A."/>
            <person name="Cheng J.-F."/>
            <person name="Goodwin L."/>
            <person name="Pitluck S."/>
            <person name="Chertkov O."/>
            <person name="Held B."/>
            <person name="Detter J.C."/>
            <person name="Han C."/>
            <person name="Tapia R."/>
            <person name="Land M."/>
            <person name="Hauser L."/>
            <person name="Kyrpides N."/>
            <person name="Ivanova N."/>
            <person name="Mikhailova N."/>
            <person name="Haggblom M."/>
            <person name="Rauschenbach I."/>
            <person name="Bini E."/>
            <person name="Woyke T."/>
        </authorList>
    </citation>
    <scope>NUCLEOTIDE SEQUENCE [LARGE SCALE GENOMIC DNA]</scope>
    <source>
        <strain evidence="4">ATCC BAA-1389 / DSM 22839 / S5</strain>
    </source>
</reference>
<dbReference type="Pfam" id="PF01578">
    <property type="entry name" value="Cytochrom_C_asm"/>
    <property type="match status" value="1"/>
</dbReference>
<feature type="transmembrane region" description="Helical" evidence="1">
    <location>
        <begin position="130"/>
        <end position="152"/>
    </location>
</feature>
<evidence type="ECO:0000259" key="2">
    <source>
        <dbReference type="Pfam" id="PF01578"/>
    </source>
</evidence>
<keyword evidence="1" id="KW-1133">Transmembrane helix</keyword>
<keyword evidence="1" id="KW-0812">Transmembrane</keyword>
<feature type="transmembrane region" description="Helical" evidence="1">
    <location>
        <begin position="216"/>
        <end position="233"/>
    </location>
</feature>
<feature type="transmembrane region" description="Helical" evidence="1">
    <location>
        <begin position="36"/>
        <end position="54"/>
    </location>
</feature>
<sequence length="270" mass="30236">MVSALQHASFIAYLLSCIFFFRYISKDTQFTERAAYLFATCGLIFQLFPMAIIIRDAGYFPLENPLIMLSLFAACILVIFLIFSHQHRFAISGTFVMPLVAFAAASQLVMSEPHLGLPEALQSSLFTLHILLVTIAFSFFFLCACTAVFYLIMEDQLKNKKQGALFHRIPSIGSLIRLKNQALLWGFLSYTAGILVSLYWSTQLYGLSVLSGDPKVLVSFVTWLIYGSLYFTAKLGVMDPRQSSYAVIGSLFLIILALFGVGHIFPRNQL</sequence>
<dbReference type="GO" id="GO:0017004">
    <property type="term" value="P:cytochrome complex assembly"/>
    <property type="evidence" value="ECO:0007669"/>
    <property type="project" value="InterPro"/>
</dbReference>
<feature type="transmembrane region" description="Helical" evidence="1">
    <location>
        <begin position="245"/>
        <end position="265"/>
    </location>
</feature>